<dbReference type="Proteomes" id="UP000039324">
    <property type="component" value="Unassembled WGS sequence"/>
</dbReference>
<sequence length="166" mass="17988">MLANALGYAASDGLLVSLAMAIPQVIFSPAPPSSDASHYDPSTGQYYVTPTPPTDSVEADTLFGSILVSLALLQIVMHGVSTMMYATVGTSQSERNDNVVRHVLFNLLPNAFRVCYVYVLVRVTEAFRDTGSKQSWSVLGGDLALLVGFIVYAKVVTRRYNQVHNV</sequence>
<keyword evidence="1" id="KW-1133">Transmembrane helix</keyword>
<feature type="transmembrane region" description="Helical" evidence="1">
    <location>
        <begin position="62"/>
        <end position="87"/>
    </location>
</feature>
<dbReference type="Proteomes" id="UP000290189">
    <property type="component" value="Unassembled WGS sequence"/>
</dbReference>
<protein>
    <submittedName>
        <fullName evidence="2">Uncharacterized protein</fullName>
    </submittedName>
</protein>
<reference evidence="2 4" key="1">
    <citation type="submission" date="2015-02" db="EMBL/GenBank/DDBJ databases">
        <authorList>
            <person name="Chooi Y.-H."/>
        </authorList>
    </citation>
    <scope>NUCLEOTIDE SEQUENCE [LARGE SCALE GENOMIC DNA]</scope>
    <source>
        <strain evidence="2">E3</strain>
    </source>
</reference>
<evidence type="ECO:0000313" key="4">
    <source>
        <dbReference type="Proteomes" id="UP000039324"/>
    </source>
</evidence>
<geneLocation type="mitochondrion" evidence="3"/>
<evidence type="ECO:0000313" key="2">
    <source>
        <dbReference type="EMBL" id="CEP02581.1"/>
    </source>
</evidence>
<name>A0A0G4J5K2_PLABS</name>
<dbReference type="AlphaFoldDB" id="A0A0G4J5K2"/>
<organism evidence="2 4">
    <name type="scientific">Plasmodiophora brassicae</name>
    <name type="common">Clubroot disease agent</name>
    <dbReference type="NCBI Taxonomy" id="37360"/>
    <lineage>
        <taxon>Eukaryota</taxon>
        <taxon>Sar</taxon>
        <taxon>Rhizaria</taxon>
        <taxon>Endomyxa</taxon>
        <taxon>Phytomyxea</taxon>
        <taxon>Plasmodiophorida</taxon>
        <taxon>Plasmodiophoridae</taxon>
        <taxon>Plasmodiophora</taxon>
    </lineage>
</organism>
<reference evidence="3 5" key="2">
    <citation type="submission" date="2018-03" db="EMBL/GenBank/DDBJ databases">
        <authorList>
            <person name="Fogelqvist J."/>
        </authorList>
    </citation>
    <scope>NUCLEOTIDE SEQUENCE [LARGE SCALE GENOMIC DNA]</scope>
</reference>
<proteinExistence type="predicted"/>
<evidence type="ECO:0000256" key="1">
    <source>
        <dbReference type="SAM" id="Phobius"/>
    </source>
</evidence>
<keyword evidence="1" id="KW-0812">Transmembrane</keyword>
<keyword evidence="1" id="KW-0472">Membrane</keyword>
<evidence type="ECO:0000313" key="5">
    <source>
        <dbReference type="Proteomes" id="UP000290189"/>
    </source>
</evidence>
<dbReference type="EMBL" id="OVEO01000003">
    <property type="protein sequence ID" value="SPQ94715.1"/>
    <property type="molecule type" value="Genomic_DNA"/>
</dbReference>
<accession>A0A0G4J5K2</accession>
<feature type="transmembrane region" description="Helical" evidence="1">
    <location>
        <begin position="136"/>
        <end position="155"/>
    </location>
</feature>
<feature type="transmembrane region" description="Helical" evidence="1">
    <location>
        <begin position="99"/>
        <end position="121"/>
    </location>
</feature>
<evidence type="ECO:0000313" key="3">
    <source>
        <dbReference type="EMBL" id="SPQ94715.1"/>
    </source>
</evidence>
<keyword evidence="4" id="KW-1185">Reference proteome</keyword>
<keyword evidence="3" id="KW-0496">Mitochondrion</keyword>
<gene>
    <name evidence="2" type="ORF">PBRA_002548</name>
    <name evidence="3" type="ORF">PLBR_LOCUS1930</name>
</gene>
<dbReference type="EMBL" id="CDSF01000133">
    <property type="protein sequence ID" value="CEP02581.1"/>
    <property type="molecule type" value="Genomic_DNA"/>
</dbReference>